<dbReference type="EMBL" id="JAEKNR010000234">
    <property type="protein sequence ID" value="MBJ7601066.1"/>
    <property type="molecule type" value="Genomic_DNA"/>
</dbReference>
<dbReference type="InterPro" id="IPR036986">
    <property type="entry name" value="S4_RNA-bd_sf"/>
</dbReference>
<keyword evidence="5" id="KW-0489">Methyltransferase</keyword>
<dbReference type="SUPFAM" id="SSF53335">
    <property type="entry name" value="S-adenosyl-L-methionine-dependent methyltransferases"/>
    <property type="match status" value="1"/>
</dbReference>
<dbReference type="GO" id="GO:0003723">
    <property type="term" value="F:RNA binding"/>
    <property type="evidence" value="ECO:0007669"/>
    <property type="project" value="UniProtKB-KW"/>
</dbReference>
<evidence type="ECO:0000256" key="3">
    <source>
        <dbReference type="PROSITE-ProRule" id="PRU00182"/>
    </source>
</evidence>
<dbReference type="SMART" id="SM00363">
    <property type="entry name" value="S4"/>
    <property type="match status" value="1"/>
</dbReference>
<dbReference type="CDD" id="cd02440">
    <property type="entry name" value="AdoMet_MTases"/>
    <property type="match status" value="1"/>
</dbReference>
<comment type="similarity">
    <text evidence="2">Belongs to the TlyA family.</text>
</comment>
<dbReference type="AlphaFoldDB" id="A0A934KD20"/>
<evidence type="ECO:0000256" key="1">
    <source>
        <dbReference type="ARBA" id="ARBA00022884"/>
    </source>
</evidence>
<dbReference type="PROSITE" id="PS50889">
    <property type="entry name" value="S4"/>
    <property type="match status" value="1"/>
</dbReference>
<keyword evidence="6" id="KW-1185">Reference proteome</keyword>
<dbReference type="InterPro" id="IPR002942">
    <property type="entry name" value="S4_RNA-bd"/>
</dbReference>
<dbReference type="Pfam" id="PF01479">
    <property type="entry name" value="S4"/>
    <property type="match status" value="1"/>
</dbReference>
<dbReference type="InterPro" id="IPR029063">
    <property type="entry name" value="SAM-dependent_MTases_sf"/>
</dbReference>
<dbReference type="PIRSF" id="PIRSF005578">
    <property type="entry name" value="TlyA"/>
    <property type="match status" value="1"/>
</dbReference>
<dbReference type="PANTHER" id="PTHR32319">
    <property type="entry name" value="BACTERIAL HEMOLYSIN-LIKE PROTEIN"/>
    <property type="match status" value="1"/>
</dbReference>
<dbReference type="Gene3D" id="3.40.50.150">
    <property type="entry name" value="Vaccinia Virus protein VP39"/>
    <property type="match status" value="1"/>
</dbReference>
<gene>
    <name evidence="5" type="ORF">JF922_23715</name>
</gene>
<evidence type="ECO:0000259" key="4">
    <source>
        <dbReference type="SMART" id="SM00363"/>
    </source>
</evidence>
<dbReference type="NCBIfam" id="TIGR00478">
    <property type="entry name" value="tly"/>
    <property type="match status" value="1"/>
</dbReference>
<evidence type="ECO:0000313" key="6">
    <source>
        <dbReference type="Proteomes" id="UP000612893"/>
    </source>
</evidence>
<comment type="caution">
    <text evidence="5">The sequence shown here is derived from an EMBL/GenBank/DDBJ whole genome shotgun (WGS) entry which is preliminary data.</text>
</comment>
<dbReference type="Gene3D" id="3.10.290.10">
    <property type="entry name" value="RNA-binding S4 domain"/>
    <property type="match status" value="1"/>
</dbReference>
<sequence>MNAVVRLDEAVAEAGLAPSRAEAQALILAGKVRVAGETVRRPDRQLRAGEAPELAPVAPYVSRGGQKLAPALDAFGIQVEGRVCADVGASTGGFTDVLLQRGAARVYAVDVGRGLLHWRLRQDPRVVPMERTNARNLEAFPEAVTLVVVDVSFIGLATVLPALRRAAPRSQLVVLFKPQFEVDRASVGEGGVVRDEAAAAAALSGFRSWCDGHGFTVLGQVASELPGAAGNREILVHLEARP</sequence>
<dbReference type="GO" id="GO:0032259">
    <property type="term" value="P:methylation"/>
    <property type="evidence" value="ECO:0007669"/>
    <property type="project" value="UniProtKB-KW"/>
</dbReference>
<dbReference type="SUPFAM" id="SSF55174">
    <property type="entry name" value="Alpha-L RNA-binding motif"/>
    <property type="match status" value="1"/>
</dbReference>
<keyword evidence="5" id="KW-0808">Transferase</keyword>
<accession>A0A934KD20</accession>
<protein>
    <submittedName>
        <fullName evidence="5">TlyA family RNA methyltransferase</fullName>
    </submittedName>
</protein>
<dbReference type="GO" id="GO:0008168">
    <property type="term" value="F:methyltransferase activity"/>
    <property type="evidence" value="ECO:0007669"/>
    <property type="project" value="UniProtKB-KW"/>
</dbReference>
<reference evidence="5" key="1">
    <citation type="submission" date="2020-10" db="EMBL/GenBank/DDBJ databases">
        <title>Ca. Dormibacterota MAGs.</title>
        <authorList>
            <person name="Montgomery K."/>
        </authorList>
    </citation>
    <scope>NUCLEOTIDE SEQUENCE [LARGE SCALE GENOMIC DNA]</scope>
    <source>
        <strain evidence="5">SC8812_S17_10</strain>
    </source>
</reference>
<feature type="domain" description="RNA-binding S4" evidence="4">
    <location>
        <begin position="5"/>
        <end position="69"/>
    </location>
</feature>
<dbReference type="InterPro" id="IPR004538">
    <property type="entry name" value="Hemolysin_A/TlyA"/>
</dbReference>
<dbReference type="CDD" id="cd00165">
    <property type="entry name" value="S4"/>
    <property type="match status" value="1"/>
</dbReference>
<evidence type="ECO:0000256" key="2">
    <source>
        <dbReference type="ARBA" id="ARBA00029460"/>
    </source>
</evidence>
<organism evidence="5 6">
    <name type="scientific">Candidatus Nephthysia bennettiae</name>
    <dbReference type="NCBI Taxonomy" id="3127016"/>
    <lineage>
        <taxon>Bacteria</taxon>
        <taxon>Bacillati</taxon>
        <taxon>Candidatus Dormiibacterota</taxon>
        <taxon>Candidatus Dormibacteria</taxon>
        <taxon>Candidatus Dormibacterales</taxon>
        <taxon>Candidatus Dormibacteraceae</taxon>
        <taxon>Candidatus Nephthysia</taxon>
    </lineage>
</organism>
<dbReference type="Pfam" id="PF01728">
    <property type="entry name" value="FtsJ"/>
    <property type="match status" value="1"/>
</dbReference>
<dbReference type="PANTHER" id="PTHR32319:SF0">
    <property type="entry name" value="BACTERIAL HEMOLYSIN-LIKE PROTEIN"/>
    <property type="match status" value="1"/>
</dbReference>
<proteinExistence type="inferred from homology"/>
<dbReference type="Proteomes" id="UP000612893">
    <property type="component" value="Unassembled WGS sequence"/>
</dbReference>
<keyword evidence="1 3" id="KW-0694">RNA-binding</keyword>
<dbReference type="InterPro" id="IPR047048">
    <property type="entry name" value="TlyA"/>
</dbReference>
<evidence type="ECO:0000313" key="5">
    <source>
        <dbReference type="EMBL" id="MBJ7601066.1"/>
    </source>
</evidence>
<dbReference type="InterPro" id="IPR002877">
    <property type="entry name" value="RNA_MeTrfase_FtsJ_dom"/>
</dbReference>
<name>A0A934KD20_9BACT</name>